<protein>
    <submittedName>
        <fullName evidence="2">Adenylate cyclase</fullName>
        <ecNumber evidence="2">4.6.1.1</ecNumber>
    </submittedName>
</protein>
<dbReference type="Gene3D" id="3.40.50.10610">
    <property type="entry name" value="ABC-type transport auxiliary lipoprotein component"/>
    <property type="match status" value="1"/>
</dbReference>
<dbReference type="AlphaFoldDB" id="A0A840XP28"/>
<dbReference type="SUPFAM" id="SSF48452">
    <property type="entry name" value="TPR-like"/>
    <property type="match status" value="1"/>
</dbReference>
<dbReference type="GO" id="GO:0004016">
    <property type="term" value="F:adenylate cyclase activity"/>
    <property type="evidence" value="ECO:0007669"/>
    <property type="project" value="UniProtKB-EC"/>
</dbReference>
<evidence type="ECO:0000313" key="2">
    <source>
        <dbReference type="EMBL" id="MBB5688540.1"/>
    </source>
</evidence>
<dbReference type="SUPFAM" id="SSF55073">
    <property type="entry name" value="Nucleotide cyclase"/>
    <property type="match status" value="1"/>
</dbReference>
<dbReference type="GO" id="GO:0035556">
    <property type="term" value="P:intracellular signal transduction"/>
    <property type="evidence" value="ECO:0007669"/>
    <property type="project" value="InterPro"/>
</dbReference>
<dbReference type="RefSeq" id="WP_184481214.1">
    <property type="nucleotide sequence ID" value="NZ_JAAEDJ010000042.1"/>
</dbReference>
<reference evidence="2 3" key="1">
    <citation type="submission" date="2020-08" db="EMBL/GenBank/DDBJ databases">
        <title>Genomic Encyclopedia of Type Strains, Phase IV (KMG-IV): sequencing the most valuable type-strain genomes for metagenomic binning, comparative biology and taxonomic classification.</title>
        <authorList>
            <person name="Goeker M."/>
        </authorList>
    </citation>
    <scope>NUCLEOTIDE SEQUENCE [LARGE SCALE GENOMIC DNA]</scope>
    <source>
        <strain evidence="2 3">DSM 25895</strain>
    </source>
</reference>
<dbReference type="CDD" id="cd07302">
    <property type="entry name" value="CHD"/>
    <property type="match status" value="1"/>
</dbReference>
<dbReference type="Gene3D" id="1.25.40.10">
    <property type="entry name" value="Tetratricopeptide repeat domain"/>
    <property type="match status" value="1"/>
</dbReference>
<dbReference type="Pfam" id="PF00211">
    <property type="entry name" value="Guanylate_cyc"/>
    <property type="match status" value="1"/>
</dbReference>
<dbReference type="InterPro" id="IPR011990">
    <property type="entry name" value="TPR-like_helical_dom_sf"/>
</dbReference>
<keyword evidence="2" id="KW-0456">Lyase</keyword>
<sequence>MSADNLAWAMNAEGDVGERRFAAFAFADVVGYTILMATEEARTHRRWMAVLDGVLRPLAGSHGGRIVKSTGDGVLAEFRTPQGALGWALQVQRRLAEADAADPEAPTLALRIAAHMGEVTATPHDIYGQGVNVAARLQEHAPAGGLLLSAAMVEALGPALPRPPRDLGLITLKHLPEPERAFILDPETPPARLPSPPDVSPLPSLAVLPFRNLGGDPQDDYFADGVVEDIVVSLGNLRELMVVARSSTLSWRGRDADPREVSRALGVRYVVSGSVRRAGREMRVQVELSDAQTGSRLWGDRAEATGGGLFTLQDRIVERIVAGVAPHVRAAELQRAMRKRPESFTAYDLTLRGLALIQDLERDRFAEARALFERAMAHDPGFSLPVAWAARWHSINVGQGWSPEPRADMERAAALSARAIELDRQNSLALATHGHVRSYLFHDYDTALVFFERALSACPNSALAWLLSSATLSYVGRTEEAIRNAEHGLRLSPFDQNLFSYYNLLAIAHYCHGNLAEALRWCRLSDAETPHFTSNLRVMIAALSAAGMASEAGHAAARLMRLEPGFSLAEYAATRMPYRDPAIRARMLADLRAAGLPE</sequence>
<keyword evidence="3" id="KW-1185">Reference proteome</keyword>
<dbReference type="InterPro" id="IPR050697">
    <property type="entry name" value="Adenylyl/Guanylyl_Cyclase_3/4"/>
</dbReference>
<dbReference type="EC" id="4.6.1.1" evidence="2"/>
<feature type="domain" description="Guanylate cyclase" evidence="1">
    <location>
        <begin position="23"/>
        <end position="138"/>
    </location>
</feature>
<dbReference type="EMBL" id="JACIJE010000001">
    <property type="protein sequence ID" value="MBB5688540.1"/>
    <property type="molecule type" value="Genomic_DNA"/>
</dbReference>
<evidence type="ECO:0000313" key="3">
    <source>
        <dbReference type="Proteomes" id="UP000562254"/>
    </source>
</evidence>
<comment type="caution">
    <text evidence="2">The sequence shown here is derived from an EMBL/GenBank/DDBJ whole genome shotgun (WGS) entry which is preliminary data.</text>
</comment>
<organism evidence="2 3">
    <name type="scientific">Neoroseomonas alkaliterrae</name>
    <dbReference type="NCBI Taxonomy" id="1452450"/>
    <lineage>
        <taxon>Bacteria</taxon>
        <taxon>Pseudomonadati</taxon>
        <taxon>Pseudomonadota</taxon>
        <taxon>Alphaproteobacteria</taxon>
        <taxon>Acetobacterales</taxon>
        <taxon>Acetobacteraceae</taxon>
        <taxon>Neoroseomonas</taxon>
    </lineage>
</organism>
<evidence type="ECO:0000259" key="1">
    <source>
        <dbReference type="PROSITE" id="PS50125"/>
    </source>
</evidence>
<dbReference type="GO" id="GO:0006171">
    <property type="term" value="P:cAMP biosynthetic process"/>
    <property type="evidence" value="ECO:0007669"/>
    <property type="project" value="TreeGrafter"/>
</dbReference>
<dbReference type="PANTHER" id="PTHR43081:SF19">
    <property type="entry name" value="PH-SENSITIVE ADENYLATE CYCLASE RV1264"/>
    <property type="match status" value="1"/>
</dbReference>
<name>A0A840XP28_9PROT</name>
<dbReference type="InterPro" id="IPR029787">
    <property type="entry name" value="Nucleotide_cyclase"/>
</dbReference>
<dbReference type="Gene3D" id="3.30.70.1230">
    <property type="entry name" value="Nucleotide cyclase"/>
    <property type="match status" value="1"/>
</dbReference>
<dbReference type="InterPro" id="IPR001054">
    <property type="entry name" value="A/G_cyclase"/>
</dbReference>
<proteinExistence type="predicted"/>
<dbReference type="PANTHER" id="PTHR43081">
    <property type="entry name" value="ADENYLATE CYCLASE, TERMINAL-DIFFERENTIATION SPECIFIC-RELATED"/>
    <property type="match status" value="1"/>
</dbReference>
<accession>A0A840XP28</accession>
<gene>
    <name evidence="2" type="ORF">FHS88_000650</name>
</gene>
<dbReference type="Proteomes" id="UP000562254">
    <property type="component" value="Unassembled WGS sequence"/>
</dbReference>
<dbReference type="PROSITE" id="PS50125">
    <property type="entry name" value="GUANYLATE_CYCLASE_2"/>
    <property type="match status" value="1"/>
</dbReference>